<organism evidence="2 3">
    <name type="scientific">Polarella glacialis</name>
    <name type="common">Dinoflagellate</name>
    <dbReference type="NCBI Taxonomy" id="89957"/>
    <lineage>
        <taxon>Eukaryota</taxon>
        <taxon>Sar</taxon>
        <taxon>Alveolata</taxon>
        <taxon>Dinophyceae</taxon>
        <taxon>Suessiales</taxon>
        <taxon>Suessiaceae</taxon>
        <taxon>Polarella</taxon>
    </lineage>
</organism>
<feature type="compositionally biased region" description="Polar residues" evidence="1">
    <location>
        <begin position="1"/>
        <end position="12"/>
    </location>
</feature>
<sequence length="207" mass="20972">SFASDTEGSSGESRAPACRLTSVAREPLRLRSVACGSFQQGGGSSSSGLQPTDSHRASSAGRPAKSDFVTLRVKVLKPKAESIDSPSASLSPSSSYQEVEAEPSAPEAKDAAPEAKDEPAACEPAVAESSSETCAPAKQEPADAAAEPLESSSETCAPAKQEPADTAAELPLAADSTAPALAADSSAPVVPSFDTECVAIRLRIVEV</sequence>
<feature type="compositionally biased region" description="Low complexity" evidence="1">
    <location>
        <begin position="83"/>
        <end position="95"/>
    </location>
</feature>
<feature type="region of interest" description="Disordered" evidence="1">
    <location>
        <begin position="35"/>
        <end position="173"/>
    </location>
</feature>
<protein>
    <submittedName>
        <fullName evidence="2">Uncharacterized protein</fullName>
    </submittedName>
</protein>
<dbReference type="Proteomes" id="UP000626109">
    <property type="component" value="Unassembled WGS sequence"/>
</dbReference>
<dbReference type="EMBL" id="CAJNNW010035715">
    <property type="protein sequence ID" value="CAE8729566.1"/>
    <property type="molecule type" value="Genomic_DNA"/>
</dbReference>
<feature type="region of interest" description="Disordered" evidence="1">
    <location>
        <begin position="1"/>
        <end position="23"/>
    </location>
</feature>
<feature type="compositionally biased region" description="Low complexity" evidence="1">
    <location>
        <begin position="135"/>
        <end position="148"/>
    </location>
</feature>
<reference evidence="2" key="1">
    <citation type="submission" date="2021-02" db="EMBL/GenBank/DDBJ databases">
        <authorList>
            <person name="Dougan E. K."/>
            <person name="Rhodes N."/>
            <person name="Thang M."/>
            <person name="Chan C."/>
        </authorList>
    </citation>
    <scope>NUCLEOTIDE SEQUENCE</scope>
</reference>
<evidence type="ECO:0000313" key="3">
    <source>
        <dbReference type="Proteomes" id="UP000626109"/>
    </source>
</evidence>
<gene>
    <name evidence="2" type="ORF">PGLA2088_LOCUS45452</name>
</gene>
<comment type="caution">
    <text evidence="2">The sequence shown here is derived from an EMBL/GenBank/DDBJ whole genome shotgun (WGS) entry which is preliminary data.</text>
</comment>
<name>A0A813LEW9_POLGL</name>
<accession>A0A813LEW9</accession>
<feature type="compositionally biased region" description="Basic and acidic residues" evidence="1">
    <location>
        <begin position="107"/>
        <end position="119"/>
    </location>
</feature>
<proteinExistence type="predicted"/>
<feature type="non-terminal residue" evidence="2">
    <location>
        <position position="1"/>
    </location>
</feature>
<evidence type="ECO:0000256" key="1">
    <source>
        <dbReference type="SAM" id="MobiDB-lite"/>
    </source>
</evidence>
<dbReference type="AlphaFoldDB" id="A0A813LEW9"/>
<evidence type="ECO:0000313" key="2">
    <source>
        <dbReference type="EMBL" id="CAE8729566.1"/>
    </source>
</evidence>